<keyword evidence="3" id="KW-1185">Reference proteome</keyword>
<feature type="domain" description="DUF1707" evidence="1">
    <location>
        <begin position="28"/>
        <end position="80"/>
    </location>
</feature>
<dbReference type="InterPro" id="IPR012551">
    <property type="entry name" value="DUF1707_SHOCT-like"/>
</dbReference>
<accession>A0A448I6N8</accession>
<protein>
    <submittedName>
        <fullName evidence="2">Protein of uncharacterized function (DUF1707)</fullName>
    </submittedName>
</protein>
<dbReference type="EMBL" id="LR134355">
    <property type="protein sequence ID" value="VEG48050.1"/>
    <property type="molecule type" value="Genomic_DNA"/>
</dbReference>
<organism evidence="2 3">
    <name type="scientific">Mycolicibacterium chitae</name>
    <name type="common">Mycobacterium chitae</name>
    <dbReference type="NCBI Taxonomy" id="1792"/>
    <lineage>
        <taxon>Bacteria</taxon>
        <taxon>Bacillati</taxon>
        <taxon>Actinomycetota</taxon>
        <taxon>Actinomycetes</taxon>
        <taxon>Mycobacteriales</taxon>
        <taxon>Mycobacteriaceae</taxon>
        <taxon>Mycolicibacterium</taxon>
    </lineage>
</organism>
<sequence>MPVGAPTARQDPQRRSVATLERMDPRDLRVGDADREHVAGLLQRAVGEGMLTLDEFSERMDTAMAARTRGELGAVVADLPGMQLSGAPVPLASGAGLAPLPLHATMSTIRRAGDWQAPELITVKSRLSDVHLDFTQADIRTPVVTIEIDDICGSIDITVPEDFTADVNGLRCSASTANSKIRPGPPAGRVHLVVRGKLWFSSLTVKHPLGTRVRNWLGR</sequence>
<evidence type="ECO:0000259" key="1">
    <source>
        <dbReference type="Pfam" id="PF08044"/>
    </source>
</evidence>
<dbReference type="PANTHER" id="PTHR40763">
    <property type="entry name" value="MEMBRANE PROTEIN-RELATED"/>
    <property type="match status" value="1"/>
</dbReference>
<proteinExistence type="predicted"/>
<gene>
    <name evidence="2" type="ORF">NCTC10485_02343</name>
</gene>
<dbReference type="AlphaFoldDB" id="A0A448I6N8"/>
<evidence type="ECO:0000313" key="3">
    <source>
        <dbReference type="Proteomes" id="UP000282551"/>
    </source>
</evidence>
<dbReference type="PANTHER" id="PTHR40763:SF5">
    <property type="entry name" value="MEMBRANE PROTEIN"/>
    <property type="match status" value="1"/>
</dbReference>
<dbReference type="Proteomes" id="UP000282551">
    <property type="component" value="Chromosome"/>
</dbReference>
<reference evidence="2 3" key="1">
    <citation type="submission" date="2018-12" db="EMBL/GenBank/DDBJ databases">
        <authorList>
            <consortium name="Pathogen Informatics"/>
        </authorList>
    </citation>
    <scope>NUCLEOTIDE SEQUENCE [LARGE SCALE GENOMIC DNA]</scope>
    <source>
        <strain evidence="2 3">NCTC10485</strain>
    </source>
</reference>
<evidence type="ECO:0000313" key="2">
    <source>
        <dbReference type="EMBL" id="VEG48050.1"/>
    </source>
</evidence>
<dbReference type="Pfam" id="PF08044">
    <property type="entry name" value="DUF1707"/>
    <property type="match status" value="1"/>
</dbReference>
<name>A0A448I6N8_MYCCI</name>